<dbReference type="EMBL" id="CP048000">
    <property type="protein sequence ID" value="QHQ60357.1"/>
    <property type="molecule type" value="Genomic_DNA"/>
</dbReference>
<dbReference type="PANTHER" id="PTHR43420:SF47">
    <property type="entry name" value="N-ACETYLTRANSFERASE DOMAIN-CONTAINING PROTEIN"/>
    <property type="match status" value="1"/>
</dbReference>
<dbReference type="Pfam" id="PF00583">
    <property type="entry name" value="Acetyltransf_1"/>
    <property type="match status" value="1"/>
</dbReference>
<dbReference type="Proteomes" id="UP000464314">
    <property type="component" value="Chromosome"/>
</dbReference>
<dbReference type="AlphaFoldDB" id="A0A6P1TJ78"/>
<dbReference type="PROSITE" id="PS51186">
    <property type="entry name" value="GNAT"/>
    <property type="match status" value="1"/>
</dbReference>
<keyword evidence="2" id="KW-0012">Acyltransferase</keyword>
<dbReference type="Gene3D" id="3.40.630.30">
    <property type="match status" value="1"/>
</dbReference>
<dbReference type="InterPro" id="IPR016181">
    <property type="entry name" value="Acyl_CoA_acyltransferase"/>
</dbReference>
<evidence type="ECO:0000313" key="5">
    <source>
        <dbReference type="Proteomes" id="UP000464314"/>
    </source>
</evidence>
<organism evidence="4 5">
    <name type="scientific">Anaerocolumna sedimenticola</name>
    <dbReference type="NCBI Taxonomy" id="2696063"/>
    <lineage>
        <taxon>Bacteria</taxon>
        <taxon>Bacillati</taxon>
        <taxon>Bacillota</taxon>
        <taxon>Clostridia</taxon>
        <taxon>Lachnospirales</taxon>
        <taxon>Lachnospiraceae</taxon>
        <taxon>Anaerocolumna</taxon>
    </lineage>
</organism>
<name>A0A6P1TJ78_9FIRM</name>
<dbReference type="InterPro" id="IPR000182">
    <property type="entry name" value="GNAT_dom"/>
</dbReference>
<evidence type="ECO:0000259" key="3">
    <source>
        <dbReference type="PROSITE" id="PS51186"/>
    </source>
</evidence>
<feature type="domain" description="N-acetyltransferase" evidence="3">
    <location>
        <begin position="3"/>
        <end position="172"/>
    </location>
</feature>
<keyword evidence="1 4" id="KW-0808">Transferase</keyword>
<proteinExistence type="predicted"/>
<dbReference type="SUPFAM" id="SSF55729">
    <property type="entry name" value="Acyl-CoA N-acyltransferases (Nat)"/>
    <property type="match status" value="1"/>
</dbReference>
<dbReference type="GO" id="GO:0016747">
    <property type="term" value="F:acyltransferase activity, transferring groups other than amino-acyl groups"/>
    <property type="evidence" value="ECO:0007669"/>
    <property type="project" value="InterPro"/>
</dbReference>
<keyword evidence="5" id="KW-1185">Reference proteome</keyword>
<dbReference type="KEGG" id="anr:Ana3638_05870"/>
<dbReference type="InterPro" id="IPR050680">
    <property type="entry name" value="YpeA/RimI_acetyltransf"/>
</dbReference>
<dbReference type="PANTHER" id="PTHR43420">
    <property type="entry name" value="ACETYLTRANSFERASE"/>
    <property type="match status" value="1"/>
</dbReference>
<reference evidence="4 5" key="1">
    <citation type="submission" date="2020-01" db="EMBL/GenBank/DDBJ databases">
        <title>Genome analysis of Anaerocolumna sp. CBA3638.</title>
        <authorList>
            <person name="Kim J."/>
            <person name="Roh S.W."/>
        </authorList>
    </citation>
    <scope>NUCLEOTIDE SEQUENCE [LARGE SCALE GENOMIC DNA]</scope>
    <source>
        <strain evidence="4 5">CBA3638</strain>
    </source>
</reference>
<dbReference type="CDD" id="cd04301">
    <property type="entry name" value="NAT_SF"/>
    <property type="match status" value="1"/>
</dbReference>
<sequence length="175" mass="20736">MEYSIRECTKDDLPVLREISYQTYDDTFRDKNSSSSMNAYLEQAFDTRKLRKELSNSYSVFYFLYIGEELAGYLKLNDYKVQTDINDPQSLEIERIYIKKKFHGRGFGKLLLKKSIEVAANKSKSYIWLGVWEKNDNALSFYQKNGFYKMGEHSFFMGQEEQTDYLMRKDLTTEA</sequence>
<protein>
    <submittedName>
        <fullName evidence="4">GNAT family N-acetyltransferase</fullName>
    </submittedName>
</protein>
<evidence type="ECO:0000256" key="1">
    <source>
        <dbReference type="ARBA" id="ARBA00022679"/>
    </source>
</evidence>
<gene>
    <name evidence="4" type="ORF">Ana3638_05870</name>
</gene>
<dbReference type="RefSeq" id="WP_161837193.1">
    <property type="nucleotide sequence ID" value="NZ_CP048000.1"/>
</dbReference>
<evidence type="ECO:0000313" key="4">
    <source>
        <dbReference type="EMBL" id="QHQ60357.1"/>
    </source>
</evidence>
<evidence type="ECO:0000256" key="2">
    <source>
        <dbReference type="ARBA" id="ARBA00023315"/>
    </source>
</evidence>
<accession>A0A6P1TJ78</accession>